<comment type="caution">
    <text evidence="1">The sequence shown here is derived from an EMBL/GenBank/DDBJ whole genome shotgun (WGS) entry which is preliminary data.</text>
</comment>
<dbReference type="Proteomes" id="UP001236239">
    <property type="component" value="Unassembled WGS sequence"/>
</dbReference>
<dbReference type="AlphaFoldDB" id="A0AAJ6N8D6"/>
<sequence length="131" mass="15359">MTNSVTYLDQPKKKFRKPMQFLKVTKLLITGSFSSLDSQMLWQISPRNKIYDLEKMLPLGMEIKRTKTKNPHCKECIAYNVYSIPDLKTMKKVIEIYKSRGGELTEIEEQYALSRFKDEPKEQGANDELFN</sequence>
<accession>A0AAJ6N8D6</accession>
<proteinExistence type="predicted"/>
<protein>
    <submittedName>
        <fullName evidence="1">Uncharacterized protein</fullName>
    </submittedName>
</protein>
<name>A0AAJ6N8D6_9PAST</name>
<reference evidence="1" key="1">
    <citation type="journal article" date="2023" name="Front. Microbiol.">
        <title>Phylogeography and host specificity of Pasteurellaceae pathogenic to sea-farmed fish in the north-east Atlantic.</title>
        <authorList>
            <person name="Gulla S."/>
            <person name="Colquhoun D.J."/>
            <person name="Olsen A.B."/>
            <person name="Spilsberg B."/>
            <person name="Lagesen K."/>
            <person name="Aakesson C.P."/>
            <person name="Strom S."/>
            <person name="Manji F."/>
            <person name="Birkbeck T.H."/>
            <person name="Nilsen H.K."/>
        </authorList>
    </citation>
    <scope>NUCLEOTIDE SEQUENCE</scope>
    <source>
        <strain evidence="1">TW16_20</strain>
    </source>
</reference>
<evidence type="ECO:0000313" key="2">
    <source>
        <dbReference type="Proteomes" id="UP001236239"/>
    </source>
</evidence>
<evidence type="ECO:0000313" key="1">
    <source>
        <dbReference type="EMBL" id="MDP8172102.1"/>
    </source>
</evidence>
<organism evidence="1 2">
    <name type="scientific">Phocoenobacter skyensis</name>
    <dbReference type="NCBI Taxonomy" id="97481"/>
    <lineage>
        <taxon>Bacteria</taxon>
        <taxon>Pseudomonadati</taxon>
        <taxon>Pseudomonadota</taxon>
        <taxon>Gammaproteobacteria</taxon>
        <taxon>Pasteurellales</taxon>
        <taxon>Pasteurellaceae</taxon>
        <taxon>Phocoenobacter</taxon>
    </lineage>
</organism>
<dbReference type="EMBL" id="JASAYQ010000002">
    <property type="protein sequence ID" value="MDP8172102.1"/>
    <property type="molecule type" value="Genomic_DNA"/>
</dbReference>
<dbReference type="RefSeq" id="WP_306373903.1">
    <property type="nucleotide sequence ID" value="NZ_JASAYK010000002.1"/>
</dbReference>
<gene>
    <name evidence="1" type="ORF">QJU93_01860</name>
</gene>